<feature type="chain" id="PRO_5023911734" evidence="1">
    <location>
        <begin position="19"/>
        <end position="244"/>
    </location>
</feature>
<feature type="signal peptide" evidence="1">
    <location>
        <begin position="1"/>
        <end position="18"/>
    </location>
</feature>
<dbReference type="PANTHER" id="PTHR38834:SF3">
    <property type="entry name" value="SOLUTE-BINDING PROTEIN FAMILY 3_N-TERMINAL DOMAIN-CONTAINING PROTEIN"/>
    <property type="match status" value="1"/>
</dbReference>
<dbReference type="EMBL" id="CP040449">
    <property type="protein sequence ID" value="QFI54541.1"/>
    <property type="molecule type" value="Genomic_DNA"/>
</dbReference>
<organism evidence="2 3">
    <name type="scientific">Aeromonas simiae</name>
    <dbReference type="NCBI Taxonomy" id="218936"/>
    <lineage>
        <taxon>Bacteria</taxon>
        <taxon>Pseudomonadati</taxon>
        <taxon>Pseudomonadota</taxon>
        <taxon>Gammaproteobacteria</taxon>
        <taxon>Aeromonadales</taxon>
        <taxon>Aeromonadaceae</taxon>
        <taxon>Aeromonas</taxon>
    </lineage>
</organism>
<keyword evidence="1" id="KW-0732">Signal</keyword>
<dbReference type="RefSeq" id="WP_193003993.1">
    <property type="nucleotide sequence ID" value="NZ_CP040449.1"/>
</dbReference>
<protein>
    <submittedName>
        <fullName evidence="2">Transporter substrate-binding domain-containing protein</fullName>
    </submittedName>
</protein>
<dbReference type="PANTHER" id="PTHR38834">
    <property type="entry name" value="PERIPLASMIC SUBSTRATE BINDING PROTEIN FAMILY 3"/>
    <property type="match status" value="1"/>
</dbReference>
<dbReference type="AlphaFoldDB" id="A0A5J6WWH7"/>
<accession>A0A5J6WWH7</accession>
<gene>
    <name evidence="2" type="ORF">FE240_07415</name>
</gene>
<evidence type="ECO:0000256" key="1">
    <source>
        <dbReference type="SAM" id="SignalP"/>
    </source>
</evidence>
<evidence type="ECO:0000313" key="3">
    <source>
        <dbReference type="Proteomes" id="UP000594034"/>
    </source>
</evidence>
<dbReference type="KEGG" id="asim:FE240_07415"/>
<name>A0A5J6WWH7_9GAMM</name>
<dbReference type="Proteomes" id="UP000594034">
    <property type="component" value="Chromosome"/>
</dbReference>
<proteinExistence type="predicted"/>
<sequence>MKRWLAITLWGLTASAMAELEHLEYFTEEYPPYSYTTAQGEVTGLAVETLKEVWQRTGTPPQPIRVLPWARGYYLLTQKPNVVLFSTARTAVRYPLFKWACPIGYSEYVLLGLSKRALTLTTDAELGRYSIAAVRADASEQLLLNKGMDDTRIVPANRLGQALRMLLSGRVDLVATGTLAANDTIKEMGIDPASISKAYTLSAEELCYAFSRAVSDETVQRFQLGLTGTLASPHYGALQRRFMP</sequence>
<dbReference type="SUPFAM" id="SSF53850">
    <property type="entry name" value="Periplasmic binding protein-like II"/>
    <property type="match status" value="1"/>
</dbReference>
<dbReference type="Gene3D" id="3.40.190.10">
    <property type="entry name" value="Periplasmic binding protein-like II"/>
    <property type="match status" value="2"/>
</dbReference>
<reference evidence="2 3" key="1">
    <citation type="submission" date="2019-05" db="EMBL/GenBank/DDBJ databases">
        <title>OXA-830, a novel chromosomally encoded expanded-spectrum class D beta-lactamase in Aeromonas simiae.</title>
        <authorList>
            <person name="Zhou W."/>
            <person name="Chen Q."/>
        </authorList>
    </citation>
    <scope>NUCLEOTIDE SEQUENCE [LARGE SCALE GENOMIC DNA]</scope>
    <source>
        <strain evidence="2 3">A6</strain>
    </source>
</reference>
<evidence type="ECO:0000313" key="2">
    <source>
        <dbReference type="EMBL" id="QFI54541.1"/>
    </source>
</evidence>
<keyword evidence="3" id="KW-1185">Reference proteome</keyword>